<evidence type="ECO:0008006" key="4">
    <source>
        <dbReference type="Google" id="ProtNLM"/>
    </source>
</evidence>
<dbReference type="AlphaFoldDB" id="A0AA88AXQ0"/>
<evidence type="ECO:0000313" key="2">
    <source>
        <dbReference type="EMBL" id="GMN51051.1"/>
    </source>
</evidence>
<evidence type="ECO:0000256" key="1">
    <source>
        <dbReference type="SAM" id="SignalP"/>
    </source>
</evidence>
<keyword evidence="1" id="KW-0732">Signal</keyword>
<evidence type="ECO:0000313" key="3">
    <source>
        <dbReference type="Proteomes" id="UP001187192"/>
    </source>
</evidence>
<protein>
    <recommendedName>
        <fullName evidence="4">Plant thionin family protein</fullName>
    </recommendedName>
</protein>
<proteinExistence type="predicted"/>
<organism evidence="2 3">
    <name type="scientific">Ficus carica</name>
    <name type="common">Common fig</name>
    <dbReference type="NCBI Taxonomy" id="3494"/>
    <lineage>
        <taxon>Eukaryota</taxon>
        <taxon>Viridiplantae</taxon>
        <taxon>Streptophyta</taxon>
        <taxon>Embryophyta</taxon>
        <taxon>Tracheophyta</taxon>
        <taxon>Spermatophyta</taxon>
        <taxon>Magnoliopsida</taxon>
        <taxon>eudicotyledons</taxon>
        <taxon>Gunneridae</taxon>
        <taxon>Pentapetalae</taxon>
        <taxon>rosids</taxon>
        <taxon>fabids</taxon>
        <taxon>Rosales</taxon>
        <taxon>Moraceae</taxon>
        <taxon>Ficeae</taxon>
        <taxon>Ficus</taxon>
    </lineage>
</organism>
<comment type="caution">
    <text evidence="2">The sequence shown here is derived from an EMBL/GenBank/DDBJ whole genome shotgun (WGS) entry which is preliminary data.</text>
</comment>
<accession>A0AA88AXQ0</accession>
<name>A0AA88AXQ0_FICCA</name>
<feature type="chain" id="PRO_5041690176" description="Plant thionin family protein" evidence="1">
    <location>
        <begin position="28"/>
        <end position="75"/>
    </location>
</feature>
<dbReference type="Proteomes" id="UP001187192">
    <property type="component" value="Unassembled WGS sequence"/>
</dbReference>
<gene>
    <name evidence="2" type="ORF">TIFTF001_020210</name>
</gene>
<dbReference type="EMBL" id="BTGU01000036">
    <property type="protein sequence ID" value="GMN51051.1"/>
    <property type="molecule type" value="Genomic_DNA"/>
</dbReference>
<feature type="signal peptide" evidence="1">
    <location>
        <begin position="1"/>
        <end position="27"/>
    </location>
</feature>
<reference evidence="2" key="1">
    <citation type="submission" date="2023-07" db="EMBL/GenBank/DDBJ databases">
        <title>draft genome sequence of fig (Ficus carica).</title>
        <authorList>
            <person name="Takahashi T."/>
            <person name="Nishimura K."/>
        </authorList>
    </citation>
    <scope>NUCLEOTIDE SEQUENCE</scope>
</reference>
<sequence length="75" mass="7619">MPNKNTISTLLIMTLLVAAAFVQKGKALSDCAKECMPVCLKEKGATIPVCETACENFCSQATSGAGPNQGGGGVV</sequence>
<keyword evidence="3" id="KW-1185">Reference proteome</keyword>